<evidence type="ECO:0000256" key="2">
    <source>
        <dbReference type="SAM" id="MobiDB-lite"/>
    </source>
</evidence>
<dbReference type="AlphaFoldDB" id="A0A1J1HHW2"/>
<feature type="coiled-coil region" evidence="1">
    <location>
        <begin position="237"/>
        <end position="300"/>
    </location>
</feature>
<reference evidence="3 4" key="1">
    <citation type="submission" date="2015-04" db="EMBL/GenBank/DDBJ databases">
        <authorList>
            <consortium name="Pathogen Informatics"/>
        </authorList>
    </citation>
    <scope>NUCLEOTIDE SEQUENCE [LARGE SCALE GENOMIC DNA]</scope>
    <source>
        <strain evidence="3 4">SGS1</strain>
    </source>
</reference>
<dbReference type="OrthoDB" id="372204at2759"/>
<keyword evidence="1" id="KW-0175">Coiled coil</keyword>
<organism evidence="3 4">
    <name type="scientific">Plasmodium relictum</name>
    <dbReference type="NCBI Taxonomy" id="85471"/>
    <lineage>
        <taxon>Eukaryota</taxon>
        <taxon>Sar</taxon>
        <taxon>Alveolata</taxon>
        <taxon>Apicomplexa</taxon>
        <taxon>Aconoidasida</taxon>
        <taxon>Haemosporida</taxon>
        <taxon>Plasmodiidae</taxon>
        <taxon>Plasmodium</taxon>
        <taxon>Plasmodium (Haemamoeba)</taxon>
    </lineage>
</organism>
<feature type="region of interest" description="Disordered" evidence="2">
    <location>
        <begin position="614"/>
        <end position="663"/>
    </location>
</feature>
<proteinExistence type="predicted"/>
<feature type="coiled-coil region" evidence="1">
    <location>
        <begin position="348"/>
        <end position="395"/>
    </location>
</feature>
<dbReference type="RefSeq" id="XP_028536048.1">
    <property type="nucleotide sequence ID" value="XM_028678953.1"/>
</dbReference>
<dbReference type="Proteomes" id="UP000220158">
    <property type="component" value="Chromosome 13"/>
</dbReference>
<gene>
    <name evidence="3" type="ORF">PRELSG_1341600</name>
</gene>
<feature type="compositionally biased region" description="Basic and acidic residues" evidence="2">
    <location>
        <begin position="626"/>
        <end position="640"/>
    </location>
</feature>
<evidence type="ECO:0000256" key="1">
    <source>
        <dbReference type="SAM" id="Coils"/>
    </source>
</evidence>
<dbReference type="KEGG" id="prel:PRELSG_1341600"/>
<feature type="compositionally biased region" description="Basic and acidic residues" evidence="2">
    <location>
        <begin position="86"/>
        <end position="102"/>
    </location>
</feature>
<feature type="region of interest" description="Disordered" evidence="2">
    <location>
        <begin position="81"/>
        <end position="102"/>
    </location>
</feature>
<keyword evidence="4" id="KW-1185">Reference proteome</keyword>
<sequence length="1021" mass="121708">MYIYTGKGVEKVSINTTIKDKKNEAKRNNRYKYLKEKITNVVKNQEKLKKSIEENNITNVEGNDVNDVFIFDKNKNVIKASNNSETNKEESNTNLEKKTKENNSEISYLEGEKTINKLDDEMNRKLNYQMDIKQSNKIINQEISQINMQMNYPKSDHQINIKKHNEINKQVTNQIHYQKDYQLINHMSYQRSSQMINQKLNQINNQIIYQKNNEMFNDLNSENNKINIINHKKNEKIYNINNEVNILNNQIINLKNKIDMINNKKNGKINNINNKINLLNNKISDQTNNINNQINNINNQIFILCNEKINKMYKQIYDHLNNLNYQINNKLNSQINNQLNNPMHTPINNQIYNQINNVKSQINNLHDQVNNHIYIQKSSHMYNQINNQINNLSNQIDNQINFLNNRTSSTSCENENKIIVINEIDNDKNKFLKIKKVENFEKNIDSMSKEYNLNEYNLLQNLDDNITDFSGYDEKKYINNQKFKVMLKNNENINFKNQAYINKEYIKSLSESSSTSDNYIINSEEIKEKYYDKKENGIGINYKGKNNEKKKKSKYEYYVKNNKLNSKSYINKNEKYINNIKNNTLGYNNKTSSSERDNYKNYCRDYNTNVKRDLLITEEEDDNVSEESRSFKEENEKDDKNESEDENEVDKDDGEGSEEKEIDKNNLYNDQKLKYLKNKLIYFNKLRLKKLKKEENNEYMMENKENEEEGNFNKKSYFKKERDKEISCNNIKNVENMKSEKDYVNNCDSKILVKSITNNDNNEKCNSFFEKNNKLLFDKKLNDKEMENYNFIKRNILENSKNNINSEQNDNFSENNKTVSGNEHNIRSNDFVTMFQKLIHNTNEVNSCKENNNICKRKMNEDFHFNKKMNLYDNAIKKKDENQKSSEKLKDSFFLRDELEEINNIKKHSYGNKNIIESSTVENIICKESDMILYKNEKKNEESKVENLTLTNPFTIDQIYDYTVYYYNKINENKGKLDSCDDLSKEKYLKDRNNYNKSSIKENLKKKYNFLKVKKEVFKIT</sequence>
<feature type="region of interest" description="Disordered" evidence="2">
    <location>
        <begin position="803"/>
        <end position="824"/>
    </location>
</feature>
<evidence type="ECO:0000313" key="4">
    <source>
        <dbReference type="Proteomes" id="UP000220158"/>
    </source>
</evidence>
<dbReference type="EMBL" id="LN835308">
    <property type="protein sequence ID" value="CRH04042.1"/>
    <property type="molecule type" value="Genomic_DNA"/>
</dbReference>
<accession>A0A1J1HHW2</accession>
<dbReference type="OMA" id="VYMGSDQ"/>
<evidence type="ECO:0000313" key="3">
    <source>
        <dbReference type="EMBL" id="CRH04042.1"/>
    </source>
</evidence>
<feature type="compositionally biased region" description="Acidic residues" evidence="2">
    <location>
        <begin position="616"/>
        <end position="625"/>
    </location>
</feature>
<dbReference type="VEuPathDB" id="PlasmoDB:PRELSG_1341600"/>
<feature type="compositionally biased region" description="Acidic residues" evidence="2">
    <location>
        <begin position="641"/>
        <end position="656"/>
    </location>
</feature>
<name>A0A1J1HHW2_PLARL</name>
<protein>
    <submittedName>
        <fullName evidence="3">Uncharacterized protein</fullName>
    </submittedName>
</protein>
<dbReference type="GeneID" id="39738350"/>